<dbReference type="EMBL" id="CABDUW010000358">
    <property type="protein sequence ID" value="VTJ66920.1"/>
    <property type="molecule type" value="Genomic_DNA"/>
</dbReference>
<dbReference type="Proteomes" id="UP000335636">
    <property type="component" value="Unassembled WGS sequence"/>
</dbReference>
<reference evidence="1" key="1">
    <citation type="submission" date="2019-04" db="EMBL/GenBank/DDBJ databases">
        <authorList>
            <person name="Alioto T."/>
            <person name="Alioto T."/>
        </authorList>
    </citation>
    <scope>NUCLEOTIDE SEQUENCE [LARGE SCALE GENOMIC DNA]</scope>
</reference>
<comment type="caution">
    <text evidence="1">The sequence shown here is derived from an EMBL/GenBank/DDBJ whole genome shotgun (WGS) entry which is preliminary data.</text>
</comment>
<evidence type="ECO:0000313" key="2">
    <source>
        <dbReference type="Proteomes" id="UP000335636"/>
    </source>
</evidence>
<dbReference type="AlphaFoldDB" id="A0A5E4BD75"/>
<sequence>MTVTQASCLTLISASSDGVSMHSAAHGPRSSLSPPSCLTLILGSNETLSMGSSLMISDTSTLTLSSQQEYSEDNSIRTMPLEGTLDSWAEVCNNVVNDSFPEGE</sequence>
<gene>
    <name evidence="1" type="ORF">MONAX_5E018493</name>
</gene>
<accession>A0A5E4BD75</accession>
<evidence type="ECO:0000313" key="1">
    <source>
        <dbReference type="EMBL" id="VTJ66920.1"/>
    </source>
</evidence>
<keyword evidence="2" id="KW-1185">Reference proteome</keyword>
<protein>
    <submittedName>
        <fullName evidence="1">Uncharacterized protein</fullName>
    </submittedName>
</protein>
<name>A0A5E4BD75_MARMO</name>
<organism evidence="1 2">
    <name type="scientific">Marmota monax</name>
    <name type="common">Woodchuck</name>
    <dbReference type="NCBI Taxonomy" id="9995"/>
    <lineage>
        <taxon>Eukaryota</taxon>
        <taxon>Metazoa</taxon>
        <taxon>Chordata</taxon>
        <taxon>Craniata</taxon>
        <taxon>Vertebrata</taxon>
        <taxon>Euteleostomi</taxon>
        <taxon>Mammalia</taxon>
        <taxon>Eutheria</taxon>
        <taxon>Euarchontoglires</taxon>
        <taxon>Glires</taxon>
        <taxon>Rodentia</taxon>
        <taxon>Sciuromorpha</taxon>
        <taxon>Sciuridae</taxon>
        <taxon>Xerinae</taxon>
        <taxon>Marmotini</taxon>
        <taxon>Marmota</taxon>
    </lineage>
</organism>
<proteinExistence type="predicted"/>